<dbReference type="SMART" id="SM00321">
    <property type="entry name" value="WSC"/>
    <property type="match status" value="1"/>
</dbReference>
<dbReference type="Pfam" id="PF01822">
    <property type="entry name" value="WSC"/>
    <property type="match status" value="1"/>
</dbReference>
<dbReference type="STRING" id="1399860.A0A2C5Y1J1"/>
<sequence length="159" mass="17241">MSLFQTFWLWLALVSANDSVAIYNDSGRYSYLGCFNETTDIPASDHSRALSDGINQVRPGQMTVPMCLAFCANGATRYRYAGLEWSRECWCSQSLSGIASKLPDSDCGFPCEGDTLTACGGVLKLSIYQLSGSSSRAYPACIVVLLSAFWGLVVAFITI</sequence>
<dbReference type="InterPro" id="IPR051836">
    <property type="entry name" value="Kremen_rcpt"/>
</dbReference>
<evidence type="ECO:0000256" key="2">
    <source>
        <dbReference type="ARBA" id="ARBA00022692"/>
    </source>
</evidence>
<feature type="transmembrane region" description="Helical" evidence="7">
    <location>
        <begin position="137"/>
        <end position="157"/>
    </location>
</feature>
<dbReference type="PANTHER" id="PTHR24269">
    <property type="entry name" value="KREMEN PROTEIN"/>
    <property type="match status" value="1"/>
</dbReference>
<dbReference type="Proteomes" id="UP000226192">
    <property type="component" value="Unassembled WGS sequence"/>
</dbReference>
<proteinExistence type="predicted"/>
<name>A0A2C5Y1J1_9HYPO</name>
<protein>
    <recommendedName>
        <fullName evidence="9">WSC domain-containing protein</fullName>
    </recommendedName>
</protein>
<evidence type="ECO:0000313" key="11">
    <source>
        <dbReference type="Proteomes" id="UP000226192"/>
    </source>
</evidence>
<dbReference type="OrthoDB" id="5985073at2759"/>
<gene>
    <name evidence="10" type="ORF">CDD81_510</name>
</gene>
<evidence type="ECO:0000259" key="9">
    <source>
        <dbReference type="PROSITE" id="PS51212"/>
    </source>
</evidence>
<feature type="domain" description="WSC" evidence="9">
    <location>
        <begin position="28"/>
        <end position="131"/>
    </location>
</feature>
<keyword evidence="4 7" id="KW-1133">Transmembrane helix</keyword>
<organism evidence="10 11">
    <name type="scientific">Ophiocordyceps australis</name>
    <dbReference type="NCBI Taxonomy" id="1399860"/>
    <lineage>
        <taxon>Eukaryota</taxon>
        <taxon>Fungi</taxon>
        <taxon>Dikarya</taxon>
        <taxon>Ascomycota</taxon>
        <taxon>Pezizomycotina</taxon>
        <taxon>Sordariomycetes</taxon>
        <taxon>Hypocreomycetidae</taxon>
        <taxon>Hypocreales</taxon>
        <taxon>Ophiocordycipitaceae</taxon>
        <taxon>Ophiocordyceps</taxon>
    </lineage>
</organism>
<evidence type="ECO:0000313" key="10">
    <source>
        <dbReference type="EMBL" id="PHH61280.1"/>
    </source>
</evidence>
<comment type="subcellular location">
    <subcellularLocation>
        <location evidence="1">Membrane</location>
        <topology evidence="1">Single-pass membrane protein</topology>
    </subcellularLocation>
</comment>
<dbReference type="PROSITE" id="PS51212">
    <property type="entry name" value="WSC"/>
    <property type="match status" value="1"/>
</dbReference>
<feature type="signal peptide" evidence="8">
    <location>
        <begin position="1"/>
        <end position="16"/>
    </location>
</feature>
<feature type="chain" id="PRO_5012338222" description="WSC domain-containing protein" evidence="8">
    <location>
        <begin position="17"/>
        <end position="159"/>
    </location>
</feature>
<dbReference type="PANTHER" id="PTHR24269:SF16">
    <property type="entry name" value="PROTEIN SLG1"/>
    <property type="match status" value="1"/>
</dbReference>
<keyword evidence="6" id="KW-0325">Glycoprotein</keyword>
<keyword evidence="3 8" id="KW-0732">Signal</keyword>
<evidence type="ECO:0000256" key="3">
    <source>
        <dbReference type="ARBA" id="ARBA00022729"/>
    </source>
</evidence>
<evidence type="ECO:0000256" key="8">
    <source>
        <dbReference type="SAM" id="SignalP"/>
    </source>
</evidence>
<evidence type="ECO:0000256" key="4">
    <source>
        <dbReference type="ARBA" id="ARBA00022989"/>
    </source>
</evidence>
<keyword evidence="2 7" id="KW-0812">Transmembrane</keyword>
<dbReference type="AlphaFoldDB" id="A0A2C5Y1J1"/>
<dbReference type="InterPro" id="IPR002889">
    <property type="entry name" value="WSC_carb-bd"/>
</dbReference>
<keyword evidence="11" id="KW-1185">Reference proteome</keyword>
<evidence type="ECO:0000256" key="1">
    <source>
        <dbReference type="ARBA" id="ARBA00004167"/>
    </source>
</evidence>
<comment type="caution">
    <text evidence="10">The sequence shown here is derived from an EMBL/GenBank/DDBJ whole genome shotgun (WGS) entry which is preliminary data.</text>
</comment>
<evidence type="ECO:0000256" key="6">
    <source>
        <dbReference type="ARBA" id="ARBA00023180"/>
    </source>
</evidence>
<evidence type="ECO:0000256" key="7">
    <source>
        <dbReference type="SAM" id="Phobius"/>
    </source>
</evidence>
<dbReference type="GO" id="GO:0005886">
    <property type="term" value="C:plasma membrane"/>
    <property type="evidence" value="ECO:0007669"/>
    <property type="project" value="TreeGrafter"/>
</dbReference>
<reference evidence="10 11" key="1">
    <citation type="submission" date="2017-06" db="EMBL/GenBank/DDBJ databases">
        <title>Ant-infecting Ophiocordyceps genomes reveal a high diversity of potential behavioral manipulation genes and a possible major role for enterotoxins.</title>
        <authorList>
            <person name="De Bekker C."/>
            <person name="Evans H.C."/>
            <person name="Brachmann A."/>
            <person name="Hughes D.P."/>
        </authorList>
    </citation>
    <scope>NUCLEOTIDE SEQUENCE [LARGE SCALE GENOMIC DNA]</scope>
    <source>
        <strain evidence="10 11">Map64</strain>
    </source>
</reference>
<keyword evidence="5 7" id="KW-0472">Membrane</keyword>
<dbReference type="EMBL" id="NJET01000109">
    <property type="protein sequence ID" value="PHH61280.1"/>
    <property type="molecule type" value="Genomic_DNA"/>
</dbReference>
<accession>A0A2C5Y1J1</accession>
<evidence type="ECO:0000256" key="5">
    <source>
        <dbReference type="ARBA" id="ARBA00023136"/>
    </source>
</evidence>